<dbReference type="InterPro" id="IPR005490">
    <property type="entry name" value="LD_TPept_cat_dom"/>
</dbReference>
<organism evidence="9 10">
    <name type="scientific">Bacteroides faecium</name>
    <dbReference type="NCBI Taxonomy" id="2715212"/>
    <lineage>
        <taxon>Bacteria</taxon>
        <taxon>Pseudomonadati</taxon>
        <taxon>Bacteroidota</taxon>
        <taxon>Bacteroidia</taxon>
        <taxon>Bacteroidales</taxon>
        <taxon>Bacteroidaceae</taxon>
        <taxon>Bacteroides</taxon>
    </lineage>
</organism>
<accession>A0A6H0KQ98</accession>
<protein>
    <submittedName>
        <fullName evidence="9">L,D-transpeptidase family protein</fullName>
    </submittedName>
</protein>
<dbReference type="PANTHER" id="PTHR41533:SF2">
    <property type="entry name" value="BLR7131 PROTEIN"/>
    <property type="match status" value="1"/>
</dbReference>
<dbReference type="PANTHER" id="PTHR41533">
    <property type="entry name" value="L,D-TRANSPEPTIDASE HI_1667-RELATED"/>
    <property type="match status" value="1"/>
</dbReference>
<keyword evidence="5 7" id="KW-0573">Peptidoglycan synthesis</keyword>
<dbReference type="SUPFAM" id="SSF141523">
    <property type="entry name" value="L,D-transpeptidase catalytic domain-like"/>
    <property type="match status" value="1"/>
</dbReference>
<dbReference type="AlphaFoldDB" id="A0A6H0KQ98"/>
<feature type="domain" description="L,D-TPase catalytic" evidence="8">
    <location>
        <begin position="267"/>
        <end position="448"/>
    </location>
</feature>
<keyword evidence="10" id="KW-1185">Reference proteome</keyword>
<dbReference type="Proteomes" id="UP000501780">
    <property type="component" value="Chromosome"/>
</dbReference>
<dbReference type="PROSITE" id="PS52029">
    <property type="entry name" value="LD_TPASE"/>
    <property type="match status" value="1"/>
</dbReference>
<keyword evidence="6 7" id="KW-0961">Cell wall biogenesis/degradation</keyword>
<dbReference type="Pfam" id="PF03734">
    <property type="entry name" value="YkuD"/>
    <property type="match status" value="1"/>
</dbReference>
<dbReference type="InterPro" id="IPR045380">
    <property type="entry name" value="LD_TPept_scaffold_dom"/>
</dbReference>
<dbReference type="Pfam" id="PF20142">
    <property type="entry name" value="Scaffold"/>
    <property type="match status" value="1"/>
</dbReference>
<evidence type="ECO:0000313" key="9">
    <source>
        <dbReference type="EMBL" id="QIU94728.1"/>
    </source>
</evidence>
<dbReference type="GO" id="GO:0008360">
    <property type="term" value="P:regulation of cell shape"/>
    <property type="evidence" value="ECO:0007669"/>
    <property type="project" value="UniProtKB-UniRule"/>
</dbReference>
<feature type="active site" description="Nucleophile" evidence="7">
    <location>
        <position position="420"/>
    </location>
</feature>
<name>A0A6H0KQ98_9BACE</name>
<dbReference type="GO" id="GO:0009252">
    <property type="term" value="P:peptidoglycan biosynthetic process"/>
    <property type="evidence" value="ECO:0007669"/>
    <property type="project" value="UniProtKB-UniPathway"/>
</dbReference>
<dbReference type="KEGG" id="bfc:BacF7301_11515"/>
<gene>
    <name evidence="9" type="ORF">BacF7301_11515</name>
</gene>
<dbReference type="Gene3D" id="2.40.440.10">
    <property type="entry name" value="L,D-transpeptidase catalytic domain-like"/>
    <property type="match status" value="1"/>
</dbReference>
<reference evidence="9 10" key="1">
    <citation type="submission" date="2020-03" db="EMBL/GenBank/DDBJ databases">
        <title>Genomic analysis of Bacteroides faecium CBA7301.</title>
        <authorList>
            <person name="Kim J."/>
            <person name="Roh S.W."/>
        </authorList>
    </citation>
    <scope>NUCLEOTIDE SEQUENCE [LARGE SCALE GENOMIC DNA]</scope>
    <source>
        <strain evidence="9 10">CBA7301</strain>
    </source>
</reference>
<dbReference type="CDD" id="cd16913">
    <property type="entry name" value="YkuD_like"/>
    <property type="match status" value="1"/>
</dbReference>
<dbReference type="GO" id="GO:0016740">
    <property type="term" value="F:transferase activity"/>
    <property type="evidence" value="ECO:0007669"/>
    <property type="project" value="UniProtKB-KW"/>
</dbReference>
<evidence type="ECO:0000256" key="3">
    <source>
        <dbReference type="ARBA" id="ARBA00022679"/>
    </source>
</evidence>
<sequence>MEELHMKSKCLLWGVIIVSISCLAACKKEKPLSPIPDSLASLQELLNPAYQISSDSIHLIIHSYLNENKQATPWDSALVAHYQESDDFFWLNDSLVSDKPAVQVADSMLYWLENISQHGINPRLYPTDSIRKDLQQIRTLQLREGKTMNRLLADVEYQLTAAYLSYVCQLKFGFLPSEDRWNDSICRIPLKNYDKDFATAALDSLRMNANTAFHQIQPSSRLYLKMQEELARVNTWGETDTTDYYRDRLLVNMERARWQYALDKGKKYVVANVAAFMLQAINEETDSILEMRICVGSVKNKTPLLSSRIYYMELNPFWNVPQSIIRKEIIPTYRRDTTYFTRNRMKVYDNKTGLQVDPHSIKWAKYAGKGVPYTVKQDNKTGNSLGRIIFRFPNPHSVYLHDTPSRWAFTRKNRAVSHGCVRLQKALDFSFFLLNKQDSLLEDRIRIAMDIKPVSEEGKKLPISAAYRELKHYSLEKYIPLFIDYQTVYLSADNKLSYCEDIYKYDPSILKAMNDQNLKP</sequence>
<dbReference type="GO" id="GO:0004180">
    <property type="term" value="F:carboxypeptidase activity"/>
    <property type="evidence" value="ECO:0007669"/>
    <property type="project" value="UniProtKB-ARBA"/>
</dbReference>
<evidence type="ECO:0000256" key="1">
    <source>
        <dbReference type="ARBA" id="ARBA00004752"/>
    </source>
</evidence>
<dbReference type="UniPathway" id="UPA00219"/>
<comment type="similarity">
    <text evidence="2">Belongs to the YkuD family.</text>
</comment>
<evidence type="ECO:0000256" key="7">
    <source>
        <dbReference type="PROSITE-ProRule" id="PRU01373"/>
    </source>
</evidence>
<feature type="active site" description="Proton donor/acceptor" evidence="7">
    <location>
        <position position="401"/>
    </location>
</feature>
<dbReference type="InterPro" id="IPR052905">
    <property type="entry name" value="LD-transpeptidase_YkuD-like"/>
</dbReference>
<proteinExistence type="inferred from homology"/>
<evidence type="ECO:0000313" key="10">
    <source>
        <dbReference type="Proteomes" id="UP000501780"/>
    </source>
</evidence>
<evidence type="ECO:0000256" key="6">
    <source>
        <dbReference type="ARBA" id="ARBA00023316"/>
    </source>
</evidence>
<evidence type="ECO:0000256" key="4">
    <source>
        <dbReference type="ARBA" id="ARBA00022960"/>
    </source>
</evidence>
<keyword evidence="4 7" id="KW-0133">Cell shape</keyword>
<comment type="pathway">
    <text evidence="1 7">Cell wall biogenesis; peptidoglycan biosynthesis.</text>
</comment>
<dbReference type="EMBL" id="CP050831">
    <property type="protein sequence ID" value="QIU94728.1"/>
    <property type="molecule type" value="Genomic_DNA"/>
</dbReference>
<evidence type="ECO:0000256" key="2">
    <source>
        <dbReference type="ARBA" id="ARBA00005992"/>
    </source>
</evidence>
<dbReference type="InterPro" id="IPR038063">
    <property type="entry name" value="Transpep_catalytic_dom"/>
</dbReference>
<dbReference type="PROSITE" id="PS51257">
    <property type="entry name" value="PROKAR_LIPOPROTEIN"/>
    <property type="match status" value="1"/>
</dbReference>
<evidence type="ECO:0000256" key="5">
    <source>
        <dbReference type="ARBA" id="ARBA00022984"/>
    </source>
</evidence>
<dbReference type="GO" id="GO:0071555">
    <property type="term" value="P:cell wall organization"/>
    <property type="evidence" value="ECO:0007669"/>
    <property type="project" value="UniProtKB-UniRule"/>
</dbReference>
<keyword evidence="3" id="KW-0808">Transferase</keyword>
<evidence type="ECO:0000259" key="8">
    <source>
        <dbReference type="PROSITE" id="PS52029"/>
    </source>
</evidence>